<keyword evidence="1" id="KW-1133">Transmembrane helix</keyword>
<reference evidence="2 3" key="1">
    <citation type="submission" date="2020-08" db="EMBL/GenBank/DDBJ databases">
        <authorList>
            <person name="Liu C."/>
            <person name="Sun Q."/>
        </authorList>
    </citation>
    <scope>NUCLEOTIDE SEQUENCE [LARGE SCALE GENOMIC DNA]</scope>
    <source>
        <strain evidence="2 3">NSJ-18</strain>
    </source>
</reference>
<dbReference type="RefSeq" id="WP_153926050.1">
    <property type="nucleotide sequence ID" value="NZ_JACRWE010000003.1"/>
</dbReference>
<evidence type="ECO:0008006" key="4">
    <source>
        <dbReference type="Google" id="ProtNLM"/>
    </source>
</evidence>
<dbReference type="EMBL" id="JACRWE010000003">
    <property type="protein sequence ID" value="MBC5996544.1"/>
    <property type="molecule type" value="Genomic_DNA"/>
</dbReference>
<evidence type="ECO:0000313" key="3">
    <source>
        <dbReference type="Proteomes" id="UP000609849"/>
    </source>
</evidence>
<keyword evidence="1" id="KW-0472">Membrane</keyword>
<evidence type="ECO:0000256" key="1">
    <source>
        <dbReference type="SAM" id="Phobius"/>
    </source>
</evidence>
<comment type="caution">
    <text evidence="2">The sequence shown here is derived from an EMBL/GenBank/DDBJ whole genome shotgun (WGS) entry which is preliminary data.</text>
</comment>
<keyword evidence="1" id="KW-0812">Transmembrane</keyword>
<keyword evidence="3" id="KW-1185">Reference proteome</keyword>
<organism evidence="2 3">
    <name type="scientific">Romboutsia faecis</name>
    <dbReference type="NCBI Taxonomy" id="2764597"/>
    <lineage>
        <taxon>Bacteria</taxon>
        <taxon>Bacillati</taxon>
        <taxon>Bacillota</taxon>
        <taxon>Clostridia</taxon>
        <taxon>Peptostreptococcales</taxon>
        <taxon>Peptostreptococcaceae</taxon>
        <taxon>Romboutsia</taxon>
    </lineage>
</organism>
<feature type="transmembrane region" description="Helical" evidence="1">
    <location>
        <begin position="6"/>
        <end position="23"/>
    </location>
</feature>
<proteinExistence type="predicted"/>
<dbReference type="Proteomes" id="UP000609849">
    <property type="component" value="Unassembled WGS sequence"/>
</dbReference>
<name>A0ABR7JNN9_9FIRM</name>
<sequence length="151" mass="17869">MKKKSIVMILVLAVTILIGYIWWEYYNSHKIKEDIELKNEVIKVVQSSKKIDFSKVTNFEWDEIYLFTPYTDSKEILKKDGVKGYNSKLNMEYNDGINIIAFVNSKKIITYIEINRSDFDFEPIKNSKISKDKSIFEIDNDDEDYTLLLKK</sequence>
<protein>
    <recommendedName>
        <fullName evidence="4">Lipoprotein</fullName>
    </recommendedName>
</protein>
<evidence type="ECO:0000313" key="2">
    <source>
        <dbReference type="EMBL" id="MBC5996544.1"/>
    </source>
</evidence>
<accession>A0ABR7JNN9</accession>
<gene>
    <name evidence="2" type="ORF">H8923_07215</name>
</gene>